<dbReference type="EMBL" id="CP001195">
    <property type="protein sequence ID" value="ACI59682.1"/>
    <property type="molecule type" value="Genomic_DNA"/>
</dbReference>
<protein>
    <submittedName>
        <fullName evidence="1">Uncharacterized protein</fullName>
    </submittedName>
</protein>
<reference evidence="1 2" key="1">
    <citation type="journal article" date="2010" name="Stand. Genomic Sci.">
        <title>Complete genome sequence of Rhizobium leguminosarum bv trifolii strain WSM2304, an effective microsymbiont of the South American clover Trifolium polymorphum.</title>
        <authorList>
            <person name="Reeve W."/>
            <person name="O'Hara G."/>
            <person name="Chain P."/>
            <person name="Ardley J."/>
            <person name="Brau L."/>
            <person name="Nandesena K."/>
            <person name="Tiwari R."/>
            <person name="Malfatti S."/>
            <person name="Kiss H."/>
            <person name="Lapidus A."/>
            <person name="Copeland A."/>
            <person name="Nolan M."/>
            <person name="Land M."/>
            <person name="Ivanova N."/>
            <person name="Mavromatis K."/>
            <person name="Markowitz V."/>
            <person name="Kyrpides N."/>
            <person name="Melino V."/>
            <person name="Denton M."/>
            <person name="Yates R."/>
            <person name="Howieson J."/>
        </authorList>
    </citation>
    <scope>NUCLEOTIDE SEQUENCE [LARGE SCALE GENOMIC DNA]</scope>
    <source>
        <strain evidence="1 2">WSM2304</strain>
    </source>
</reference>
<dbReference type="AlphaFoldDB" id="A0ABF7QZR5"/>
<keyword evidence="2" id="KW-1185">Reference proteome</keyword>
<keyword evidence="1" id="KW-0614">Plasmid</keyword>
<name>A0ABF7QZR5_RHILW</name>
<accession>A0ABF7QZR5</accession>
<organism evidence="1 2">
    <name type="scientific">Rhizobium leguminosarum bv. trifolii (strain WSM2304)</name>
    <dbReference type="NCBI Taxonomy" id="395492"/>
    <lineage>
        <taxon>Bacteria</taxon>
        <taxon>Pseudomonadati</taxon>
        <taxon>Pseudomonadota</taxon>
        <taxon>Alphaproteobacteria</taxon>
        <taxon>Hyphomicrobiales</taxon>
        <taxon>Rhizobiaceae</taxon>
        <taxon>Rhizobium/Agrobacterium group</taxon>
        <taxon>Rhizobium</taxon>
    </lineage>
</organism>
<geneLocation type="plasmid" evidence="1 2">
    <name>pRLG203</name>
</geneLocation>
<evidence type="ECO:0000313" key="1">
    <source>
        <dbReference type="EMBL" id="ACI59682.1"/>
    </source>
</evidence>
<sequence>MKQQPDNRNTSAHSRGIVWPEAGSGENIRWMPLIRSALLILSRKANRLMLYGAAAVARFVKDGTTA</sequence>
<dbReference type="Proteomes" id="UP000008330">
    <property type="component" value="Plasmid pRLG203"/>
</dbReference>
<gene>
    <name evidence="1" type="ordered locus">Rleg2_6313</name>
</gene>
<dbReference type="KEGG" id="rlt:Rleg2_6313"/>
<proteinExistence type="predicted"/>
<evidence type="ECO:0000313" key="2">
    <source>
        <dbReference type="Proteomes" id="UP000008330"/>
    </source>
</evidence>